<gene>
    <name evidence="12" type="ORF">PEVE_00017109</name>
</gene>
<dbReference type="SUPFAM" id="SSF49599">
    <property type="entry name" value="TRAF domain-like"/>
    <property type="match status" value="3"/>
</dbReference>
<dbReference type="PANTHER" id="PTHR10131">
    <property type="entry name" value="TNF RECEPTOR ASSOCIATED FACTOR"/>
    <property type="match status" value="1"/>
</dbReference>
<reference evidence="12 13" key="1">
    <citation type="submission" date="2022-05" db="EMBL/GenBank/DDBJ databases">
        <authorList>
            <consortium name="Genoscope - CEA"/>
            <person name="William W."/>
        </authorList>
    </citation>
    <scope>NUCLEOTIDE SEQUENCE [LARGE SCALE GENOMIC DNA]</scope>
</reference>
<dbReference type="PROSITE" id="PS50145">
    <property type="entry name" value="ZF_TRAF"/>
    <property type="match status" value="2"/>
</dbReference>
<dbReference type="SUPFAM" id="SSF57850">
    <property type="entry name" value="RING/U-box"/>
    <property type="match status" value="1"/>
</dbReference>
<keyword evidence="3 7" id="KW-0479">Metal-binding</keyword>
<dbReference type="InterPro" id="IPR001841">
    <property type="entry name" value="Znf_RING"/>
</dbReference>
<keyword evidence="8" id="KW-0175">Coiled coil</keyword>
<keyword evidence="13" id="KW-1185">Reference proteome</keyword>
<feature type="zinc finger region" description="TRAF-type" evidence="7">
    <location>
        <begin position="198"/>
        <end position="253"/>
    </location>
</feature>
<dbReference type="InterPro" id="IPR002083">
    <property type="entry name" value="MATH/TRAF_dom"/>
</dbReference>
<evidence type="ECO:0000256" key="2">
    <source>
        <dbReference type="ARBA" id="ARBA00022490"/>
    </source>
</evidence>
<dbReference type="Gene3D" id="2.60.210.10">
    <property type="entry name" value="Apoptosis, Tumor Necrosis Factor Receptor Associated Protein 2, Chain A"/>
    <property type="match status" value="1"/>
</dbReference>
<dbReference type="PANTHER" id="PTHR10131:SF94">
    <property type="entry name" value="TNF RECEPTOR-ASSOCIATED FACTOR 4"/>
    <property type="match status" value="1"/>
</dbReference>
<dbReference type="InterPro" id="IPR001293">
    <property type="entry name" value="Znf_TRAF"/>
</dbReference>
<evidence type="ECO:0000256" key="4">
    <source>
        <dbReference type="ARBA" id="ARBA00022737"/>
    </source>
</evidence>
<keyword evidence="6 7" id="KW-0862">Zinc</keyword>
<evidence type="ECO:0000313" key="13">
    <source>
        <dbReference type="Proteomes" id="UP001159427"/>
    </source>
</evidence>
<dbReference type="PROSITE" id="PS50089">
    <property type="entry name" value="ZF_RING_2"/>
    <property type="match status" value="1"/>
</dbReference>
<feature type="domain" description="RING-type" evidence="9">
    <location>
        <begin position="27"/>
        <end position="100"/>
    </location>
</feature>
<evidence type="ECO:0000259" key="11">
    <source>
        <dbReference type="PROSITE" id="PS50145"/>
    </source>
</evidence>
<keyword evidence="2" id="KW-0963">Cytoplasm</keyword>
<feature type="domain" description="MATH" evidence="10">
    <location>
        <begin position="344"/>
        <end position="487"/>
    </location>
</feature>
<evidence type="ECO:0000259" key="10">
    <source>
        <dbReference type="PROSITE" id="PS50144"/>
    </source>
</evidence>
<keyword evidence="4" id="KW-0677">Repeat</keyword>
<dbReference type="Pfam" id="PF02176">
    <property type="entry name" value="zf-TRAF"/>
    <property type="match status" value="1"/>
</dbReference>
<dbReference type="PROSITE" id="PS00518">
    <property type="entry name" value="ZF_RING_1"/>
    <property type="match status" value="1"/>
</dbReference>
<evidence type="ECO:0000259" key="9">
    <source>
        <dbReference type="PROSITE" id="PS50089"/>
    </source>
</evidence>
<dbReference type="SMART" id="SM00184">
    <property type="entry name" value="RING"/>
    <property type="match status" value="1"/>
</dbReference>
<dbReference type="InterPro" id="IPR049440">
    <property type="entry name" value="TRAF3/5_RING"/>
</dbReference>
<organism evidence="12 13">
    <name type="scientific">Porites evermanni</name>
    <dbReference type="NCBI Taxonomy" id="104178"/>
    <lineage>
        <taxon>Eukaryota</taxon>
        <taxon>Metazoa</taxon>
        <taxon>Cnidaria</taxon>
        <taxon>Anthozoa</taxon>
        <taxon>Hexacorallia</taxon>
        <taxon>Scleractinia</taxon>
        <taxon>Fungiina</taxon>
        <taxon>Poritidae</taxon>
        <taxon>Porites</taxon>
    </lineage>
</organism>
<evidence type="ECO:0000256" key="8">
    <source>
        <dbReference type="SAM" id="Coils"/>
    </source>
</evidence>
<keyword evidence="5 7" id="KW-0863">Zinc-finger</keyword>
<evidence type="ECO:0000313" key="12">
    <source>
        <dbReference type="EMBL" id="CAH3186757.1"/>
    </source>
</evidence>
<accession>A0ABN8S4X6</accession>
<dbReference type="InterPro" id="IPR008974">
    <property type="entry name" value="TRAF-like"/>
</dbReference>
<dbReference type="Proteomes" id="UP001159427">
    <property type="component" value="Unassembled WGS sequence"/>
</dbReference>
<feature type="domain" description="TRAF-type" evidence="11">
    <location>
        <begin position="142"/>
        <end position="196"/>
    </location>
</feature>
<name>A0ABN8S4X6_9CNID</name>
<sequence>MAEVGMNPLPSGYEYEFISTVLDDHHCLICHLPLREPVQTRCGHRFCKKCLNEAIRSVTFQIKNTKYSMQLFSLLVILIFSQQHYSDLLMLPVPACPADRERLDPEKDIFPDKATERNILSCHVKCPSKECEWTGEARYVETHLESCGYKIITCSNSNCHMQMERRLVDDHVTNLCQWRIVHCGYCNEKHVKCDEEKHADECQKIPTDCSNGCGQVIAREKIGNHIETDCPLTMIHCSYFSVGCNTKVQREKLASHLQSSTEAHLALACVKLNDTQEQLAVTRVELNKAQIQLIDTQTQLTNTQGTTRDLVKKVEKLQRQMKEKLTKNQVNEAVESKVMQMKKARSFVWKIQNFSEQLRQAKEGDHDILKISDPFYTESCGYKMQLLLYPNGAGSGENTHISLYHSVIKGEYDALLSWPFKTAVKFTLIDQQRFLQQNFDYSFTHNVTERPKENSPSSLGLPQFVTHEKLQTRRYLVDDTLFLRVVIGPDSTQLNWWSTDPLSGSENI</sequence>
<feature type="domain" description="TRAF-type" evidence="11">
    <location>
        <begin position="198"/>
        <end position="253"/>
    </location>
</feature>
<dbReference type="SMART" id="SM00061">
    <property type="entry name" value="MATH"/>
    <property type="match status" value="1"/>
</dbReference>
<evidence type="ECO:0000256" key="7">
    <source>
        <dbReference type="PROSITE-ProRule" id="PRU00207"/>
    </source>
</evidence>
<evidence type="ECO:0000256" key="3">
    <source>
        <dbReference type="ARBA" id="ARBA00022723"/>
    </source>
</evidence>
<dbReference type="EMBL" id="CALNXI010002362">
    <property type="protein sequence ID" value="CAH3186757.1"/>
    <property type="molecule type" value="Genomic_DNA"/>
</dbReference>
<feature type="zinc finger region" description="TRAF-type" evidence="7">
    <location>
        <begin position="142"/>
        <end position="196"/>
    </location>
</feature>
<comment type="subcellular location">
    <subcellularLocation>
        <location evidence="1">Cytoplasm</location>
    </subcellularLocation>
</comment>
<evidence type="ECO:0000256" key="1">
    <source>
        <dbReference type="ARBA" id="ARBA00004496"/>
    </source>
</evidence>
<dbReference type="InterPro" id="IPR012227">
    <property type="entry name" value="TNF_rcpt-assoc_TRAF_met"/>
</dbReference>
<dbReference type="InterPro" id="IPR013083">
    <property type="entry name" value="Znf_RING/FYVE/PHD"/>
</dbReference>
<dbReference type="Gene3D" id="3.30.40.10">
    <property type="entry name" value="Zinc/RING finger domain, C3HC4 (zinc finger)"/>
    <property type="match status" value="3"/>
</dbReference>
<comment type="caution">
    <text evidence="12">The sequence shown here is derived from an EMBL/GenBank/DDBJ whole genome shotgun (WGS) entry which is preliminary data.</text>
</comment>
<dbReference type="InterPro" id="IPR017907">
    <property type="entry name" value="Znf_RING_CS"/>
</dbReference>
<proteinExistence type="predicted"/>
<dbReference type="PIRSF" id="PIRSF015614">
    <property type="entry name" value="TRAF"/>
    <property type="match status" value="1"/>
</dbReference>
<protein>
    <recommendedName>
        <fullName evidence="14">TNF receptor-associated factor</fullName>
    </recommendedName>
</protein>
<dbReference type="Pfam" id="PF21363">
    <property type="entry name" value="TRAF3_RING"/>
    <property type="match status" value="1"/>
</dbReference>
<evidence type="ECO:0008006" key="14">
    <source>
        <dbReference type="Google" id="ProtNLM"/>
    </source>
</evidence>
<evidence type="ECO:0000256" key="5">
    <source>
        <dbReference type="ARBA" id="ARBA00022771"/>
    </source>
</evidence>
<feature type="coiled-coil region" evidence="8">
    <location>
        <begin position="272"/>
        <end position="327"/>
    </location>
</feature>
<dbReference type="Pfam" id="PF22486">
    <property type="entry name" value="MATH_2"/>
    <property type="match status" value="1"/>
</dbReference>
<dbReference type="PROSITE" id="PS50144">
    <property type="entry name" value="MATH"/>
    <property type="match status" value="1"/>
</dbReference>
<evidence type="ECO:0000256" key="6">
    <source>
        <dbReference type="ARBA" id="ARBA00022833"/>
    </source>
</evidence>